<sequence>MDSNTFLGPYMKALEAQRQLLHKAQSRRGQRLHNRESRDEAYNTFMMGYLSTVMQSRQHEIHSSFVPPAYAPCATSIVDLTPIFIKDLQLETHHRGRFLTLRTITPPNRMSAIMAITEDEKDDVVLLMIYQQEDEEVRRATDFFGQGTVLIVKEPYFKATSDGRYGLRVDHLSDIVWTKHDDSMVPAKWRSRMLKVKASVQALKKKGNDAVAQKRYHEAIDFYSEGIDHENVTEEELAMLKRNRALAYLKTGQFDAALLDTGFPSFGAQPNNKALFRAADTLYNLERYDECCQTLELFCSAFSNDSDGPTALARARDRITEQTTGIYPFKRMQALARTMRPPQLNHATFTGPVEVRQTASKGRGLFATQAIKAGDLLLCEKAFGYAYAESEGSVVNRDTSKISLLMNIETNQGFLGTQADLLTKLVRKLWCNPSRAPAFKTLFHGQYESPSTPFVDDKPIVDTFLVERIMTLNVFGCPDSSIGIWKDTMMAASRKEDSVHHSSGFWIKASYINHSCRSNAHRSFIGDMMVVRATRDLEPGAEILFTYRPAKKLENVFEHWGFRCECTICLDTKTTKPATTKQRQQIHKRLERDFDLALNHPDTIRNIQRTLDALQKTYPQPTSAVPRVKIFDPQLALTRFLIQDKKYMDALVHGKSALESLGFVVTGFEASDVEFRVVTWGHFLDHVVEAFQHVRSAFRASGAEKKAIQAEGYAKVAYRIAVGEDETYDPSYDQKIIKHFTIG</sequence>
<evidence type="ECO:0000313" key="2">
    <source>
        <dbReference type="EMBL" id="KAF2758999.1"/>
    </source>
</evidence>
<dbReference type="PANTHER" id="PTHR47643">
    <property type="entry name" value="TPR DOMAIN PROTEIN (AFU_ORTHOLOGUE AFUA_5G12710)"/>
    <property type="match status" value="1"/>
</dbReference>
<gene>
    <name evidence="2" type="ORF">EJ05DRAFT_328868</name>
</gene>
<dbReference type="Gene3D" id="1.25.40.10">
    <property type="entry name" value="Tetratricopeptide repeat domain"/>
    <property type="match status" value="1"/>
</dbReference>
<name>A0A6A6WA13_9PEZI</name>
<keyword evidence="3" id="KW-1185">Reference proteome</keyword>
<dbReference type="Proteomes" id="UP000799437">
    <property type="component" value="Unassembled WGS sequence"/>
</dbReference>
<dbReference type="AlphaFoldDB" id="A0A6A6WA13"/>
<dbReference type="EMBL" id="ML996570">
    <property type="protein sequence ID" value="KAF2758999.1"/>
    <property type="molecule type" value="Genomic_DNA"/>
</dbReference>
<dbReference type="SUPFAM" id="SSF48452">
    <property type="entry name" value="TPR-like"/>
    <property type="match status" value="1"/>
</dbReference>
<dbReference type="InterPro" id="IPR046341">
    <property type="entry name" value="SET_dom_sf"/>
</dbReference>
<dbReference type="SUPFAM" id="SSF82199">
    <property type="entry name" value="SET domain"/>
    <property type="match status" value="1"/>
</dbReference>
<evidence type="ECO:0000259" key="1">
    <source>
        <dbReference type="PROSITE" id="PS50280"/>
    </source>
</evidence>
<organism evidence="2 3">
    <name type="scientific">Pseudovirgaria hyperparasitica</name>
    <dbReference type="NCBI Taxonomy" id="470096"/>
    <lineage>
        <taxon>Eukaryota</taxon>
        <taxon>Fungi</taxon>
        <taxon>Dikarya</taxon>
        <taxon>Ascomycota</taxon>
        <taxon>Pezizomycotina</taxon>
        <taxon>Dothideomycetes</taxon>
        <taxon>Dothideomycetes incertae sedis</taxon>
        <taxon>Acrospermales</taxon>
        <taxon>Acrospermaceae</taxon>
        <taxon>Pseudovirgaria</taxon>
    </lineage>
</organism>
<reference evidence="2" key="1">
    <citation type="journal article" date="2020" name="Stud. Mycol.">
        <title>101 Dothideomycetes genomes: a test case for predicting lifestyles and emergence of pathogens.</title>
        <authorList>
            <person name="Haridas S."/>
            <person name="Albert R."/>
            <person name="Binder M."/>
            <person name="Bloem J."/>
            <person name="Labutti K."/>
            <person name="Salamov A."/>
            <person name="Andreopoulos B."/>
            <person name="Baker S."/>
            <person name="Barry K."/>
            <person name="Bills G."/>
            <person name="Bluhm B."/>
            <person name="Cannon C."/>
            <person name="Castanera R."/>
            <person name="Culley D."/>
            <person name="Daum C."/>
            <person name="Ezra D."/>
            <person name="Gonzalez J."/>
            <person name="Henrissat B."/>
            <person name="Kuo A."/>
            <person name="Liang C."/>
            <person name="Lipzen A."/>
            <person name="Lutzoni F."/>
            <person name="Magnuson J."/>
            <person name="Mondo S."/>
            <person name="Nolan M."/>
            <person name="Ohm R."/>
            <person name="Pangilinan J."/>
            <person name="Park H.-J."/>
            <person name="Ramirez L."/>
            <person name="Alfaro M."/>
            <person name="Sun H."/>
            <person name="Tritt A."/>
            <person name="Yoshinaga Y."/>
            <person name="Zwiers L.-H."/>
            <person name="Turgeon B."/>
            <person name="Goodwin S."/>
            <person name="Spatafora J."/>
            <person name="Crous P."/>
            <person name="Grigoriev I."/>
        </authorList>
    </citation>
    <scope>NUCLEOTIDE SEQUENCE</scope>
    <source>
        <strain evidence="2">CBS 121739</strain>
    </source>
</reference>
<proteinExistence type="predicted"/>
<dbReference type="PANTHER" id="PTHR47643:SF2">
    <property type="entry name" value="TPR DOMAIN PROTEIN (AFU_ORTHOLOGUE AFUA_5G12710)"/>
    <property type="match status" value="1"/>
</dbReference>
<dbReference type="SMART" id="SM00317">
    <property type="entry name" value="SET"/>
    <property type="match status" value="1"/>
</dbReference>
<dbReference type="PROSITE" id="PS50280">
    <property type="entry name" value="SET"/>
    <property type="match status" value="1"/>
</dbReference>
<accession>A0A6A6WA13</accession>
<dbReference type="InterPro" id="IPR011990">
    <property type="entry name" value="TPR-like_helical_dom_sf"/>
</dbReference>
<dbReference type="OrthoDB" id="438641at2759"/>
<dbReference type="InterPro" id="IPR001214">
    <property type="entry name" value="SET_dom"/>
</dbReference>
<dbReference type="InterPro" id="IPR053209">
    <property type="entry name" value="Gramillin-biosynth_MTr"/>
</dbReference>
<dbReference type="Gene3D" id="2.170.270.10">
    <property type="entry name" value="SET domain"/>
    <property type="match status" value="1"/>
</dbReference>
<dbReference type="GeneID" id="54481883"/>
<dbReference type="RefSeq" id="XP_033601450.1">
    <property type="nucleotide sequence ID" value="XM_033740829.1"/>
</dbReference>
<evidence type="ECO:0000313" key="3">
    <source>
        <dbReference type="Proteomes" id="UP000799437"/>
    </source>
</evidence>
<feature type="domain" description="SET" evidence="1">
    <location>
        <begin position="351"/>
        <end position="548"/>
    </location>
</feature>
<protein>
    <recommendedName>
        <fullName evidence="1">SET domain-containing protein</fullName>
    </recommendedName>
</protein>
<dbReference type="Pfam" id="PF00856">
    <property type="entry name" value="SET"/>
    <property type="match status" value="1"/>
</dbReference>